<dbReference type="Gene3D" id="2.60.40.1740">
    <property type="entry name" value="hypothetical protein (bacova_03559)"/>
    <property type="match status" value="1"/>
</dbReference>
<evidence type="ECO:0000313" key="3">
    <source>
        <dbReference type="Proteomes" id="UP000585050"/>
    </source>
</evidence>
<reference evidence="2 3" key="1">
    <citation type="submission" date="2020-04" db="EMBL/GenBank/DDBJ databases">
        <title>Flammeovirga sp. SR4, a novel species isolated from seawater.</title>
        <authorList>
            <person name="Wang X."/>
        </authorList>
    </citation>
    <scope>NUCLEOTIDE SEQUENCE [LARGE SCALE GENOMIC DNA]</scope>
    <source>
        <strain evidence="2 3">SR4</strain>
    </source>
</reference>
<gene>
    <name evidence="2" type="ORF">HGP29_22985</name>
</gene>
<evidence type="ECO:0000259" key="1">
    <source>
        <dbReference type="Pfam" id="PF08522"/>
    </source>
</evidence>
<dbReference type="Pfam" id="PF08522">
    <property type="entry name" value="BT_3987-like_N"/>
    <property type="match status" value="1"/>
</dbReference>
<dbReference type="Proteomes" id="UP000585050">
    <property type="component" value="Unassembled WGS sequence"/>
</dbReference>
<evidence type="ECO:0000313" key="2">
    <source>
        <dbReference type="EMBL" id="NLR94086.1"/>
    </source>
</evidence>
<dbReference type="PROSITE" id="PS51257">
    <property type="entry name" value="PROKAR_LIPOPROTEIN"/>
    <property type="match status" value="1"/>
</dbReference>
<dbReference type="AlphaFoldDB" id="A0A7X8SPN6"/>
<dbReference type="RefSeq" id="WP_168884797.1">
    <property type="nucleotide sequence ID" value="NZ_JABAIL010000009.1"/>
</dbReference>
<organism evidence="2 3">
    <name type="scientific">Flammeovirga agarivorans</name>
    <dbReference type="NCBI Taxonomy" id="2726742"/>
    <lineage>
        <taxon>Bacteria</taxon>
        <taxon>Pseudomonadati</taxon>
        <taxon>Bacteroidota</taxon>
        <taxon>Cytophagia</taxon>
        <taxon>Cytophagales</taxon>
        <taxon>Flammeovirgaceae</taxon>
        <taxon>Flammeovirga</taxon>
    </lineage>
</organism>
<protein>
    <submittedName>
        <fullName evidence="2">DUF1735 domain-containing protein</fullName>
    </submittedName>
</protein>
<name>A0A7X8SPN6_9BACT</name>
<accession>A0A7X8SPN6</accession>
<dbReference type="InterPro" id="IPR013728">
    <property type="entry name" value="BT_3987-like_N"/>
</dbReference>
<sequence length="282" mass="32196">MKKYILIVLVLLTVTSCKYEEYINDYDYTTVYFSFQTPIRTLIVGEYEAIKLGIAMGGKRENKVDEWAHFEITPELLAGTPYKILPSEVYTLENDHEIIIPKGEMQGDITVSFNMEQLASLDEPVTEYALPVTITSTSLDRIHETKNSTIIAIKYIANLDGTWYHKGITKGLNLNSDSTWVRTYTHSTLEKNHTWVLNSLTSTKVESNGIGYLEGSLQIDLNDDHSLFVTATDEENFISKSASLSNDKKEIYLSYSFQRDTLVYESTDTLIFADRNIVFETW</sequence>
<dbReference type="EMBL" id="JABAIL010000009">
    <property type="protein sequence ID" value="NLR94086.1"/>
    <property type="molecule type" value="Genomic_DNA"/>
</dbReference>
<comment type="caution">
    <text evidence="2">The sequence shown here is derived from an EMBL/GenBank/DDBJ whole genome shotgun (WGS) entry which is preliminary data.</text>
</comment>
<keyword evidence="3" id="KW-1185">Reference proteome</keyword>
<proteinExistence type="predicted"/>
<feature type="domain" description="BT-3987-like N-terminal" evidence="1">
    <location>
        <begin position="28"/>
        <end position="138"/>
    </location>
</feature>